<keyword evidence="7 10" id="KW-0472">Membrane</keyword>
<evidence type="ECO:0000256" key="6">
    <source>
        <dbReference type="ARBA" id="ARBA00023077"/>
    </source>
</evidence>
<dbReference type="Gene3D" id="2.60.40.1120">
    <property type="entry name" value="Carboxypeptidase-like, regulatory domain"/>
    <property type="match status" value="1"/>
</dbReference>
<comment type="subcellular location">
    <subcellularLocation>
        <location evidence="1 10">Cell outer membrane</location>
        <topology evidence="1 10">Multi-pass membrane protein</topology>
    </subcellularLocation>
</comment>
<dbReference type="InterPro" id="IPR023997">
    <property type="entry name" value="TonB-dep_OMP_SusC/RagA_CS"/>
</dbReference>
<dbReference type="InterPro" id="IPR012910">
    <property type="entry name" value="Plug_dom"/>
</dbReference>
<organism evidence="14 15">
    <name type="scientific">Echinicola soli</name>
    <dbReference type="NCBI Taxonomy" id="2591634"/>
    <lineage>
        <taxon>Bacteria</taxon>
        <taxon>Pseudomonadati</taxon>
        <taxon>Bacteroidota</taxon>
        <taxon>Cytophagia</taxon>
        <taxon>Cytophagales</taxon>
        <taxon>Cyclobacteriaceae</taxon>
        <taxon>Echinicola</taxon>
    </lineage>
</organism>
<feature type="domain" description="TonB-dependent receptor-like beta-barrel" evidence="12">
    <location>
        <begin position="532"/>
        <end position="915"/>
    </location>
</feature>
<evidence type="ECO:0000313" key="14">
    <source>
        <dbReference type="EMBL" id="QDH81647.1"/>
    </source>
</evidence>
<dbReference type="Gene3D" id="2.170.130.10">
    <property type="entry name" value="TonB-dependent receptor, plug domain"/>
    <property type="match status" value="1"/>
</dbReference>
<evidence type="ECO:0000313" key="15">
    <source>
        <dbReference type="Proteomes" id="UP000316614"/>
    </source>
</evidence>
<dbReference type="NCBIfam" id="TIGR04057">
    <property type="entry name" value="SusC_RagA_signa"/>
    <property type="match status" value="1"/>
</dbReference>
<keyword evidence="5" id="KW-0732">Signal</keyword>
<evidence type="ECO:0000256" key="10">
    <source>
        <dbReference type="PROSITE-ProRule" id="PRU01360"/>
    </source>
</evidence>
<proteinExistence type="inferred from homology"/>
<dbReference type="GO" id="GO:0044718">
    <property type="term" value="P:siderophore transmembrane transport"/>
    <property type="evidence" value="ECO:0007669"/>
    <property type="project" value="TreeGrafter"/>
</dbReference>
<gene>
    <name evidence="14" type="ORF">FKX85_19875</name>
</gene>
<dbReference type="InterPro" id="IPR036942">
    <property type="entry name" value="Beta-barrel_TonB_sf"/>
</dbReference>
<dbReference type="AlphaFoldDB" id="A0A514CPD2"/>
<dbReference type="InterPro" id="IPR008969">
    <property type="entry name" value="CarboxyPept-like_regulatory"/>
</dbReference>
<dbReference type="PANTHER" id="PTHR30069">
    <property type="entry name" value="TONB-DEPENDENT OUTER MEMBRANE RECEPTOR"/>
    <property type="match status" value="1"/>
</dbReference>
<dbReference type="InterPro" id="IPR037066">
    <property type="entry name" value="Plug_dom_sf"/>
</dbReference>
<dbReference type="Pfam" id="PF07715">
    <property type="entry name" value="Plug"/>
    <property type="match status" value="1"/>
</dbReference>
<dbReference type="Proteomes" id="UP000316614">
    <property type="component" value="Chromosome"/>
</dbReference>
<dbReference type="Pfam" id="PF13715">
    <property type="entry name" value="CarbopepD_reg_2"/>
    <property type="match status" value="1"/>
</dbReference>
<accession>A0A514CPD2</accession>
<protein>
    <submittedName>
        <fullName evidence="14">SusC/RagA family TonB-linked outer membrane protein</fullName>
    </submittedName>
</protein>
<evidence type="ECO:0000259" key="13">
    <source>
        <dbReference type="Pfam" id="PF07715"/>
    </source>
</evidence>
<dbReference type="SUPFAM" id="SSF49464">
    <property type="entry name" value="Carboxypeptidase regulatory domain-like"/>
    <property type="match status" value="1"/>
</dbReference>
<dbReference type="KEGG" id="echi:FKX85_19875"/>
<feature type="domain" description="TonB-dependent receptor plug" evidence="13">
    <location>
        <begin position="191"/>
        <end position="312"/>
    </location>
</feature>
<keyword evidence="4 10" id="KW-0812">Transmembrane</keyword>
<keyword evidence="6 11" id="KW-0798">TonB box</keyword>
<evidence type="ECO:0000256" key="9">
    <source>
        <dbReference type="ARBA" id="ARBA00023237"/>
    </source>
</evidence>
<name>A0A514CPD2_9BACT</name>
<evidence type="ECO:0000256" key="4">
    <source>
        <dbReference type="ARBA" id="ARBA00022692"/>
    </source>
</evidence>
<evidence type="ECO:0000256" key="5">
    <source>
        <dbReference type="ARBA" id="ARBA00022729"/>
    </source>
</evidence>
<evidence type="ECO:0000256" key="11">
    <source>
        <dbReference type="RuleBase" id="RU003357"/>
    </source>
</evidence>
<dbReference type="NCBIfam" id="TIGR04056">
    <property type="entry name" value="OMP_RagA_SusC"/>
    <property type="match status" value="1"/>
</dbReference>
<keyword evidence="3 10" id="KW-1134">Transmembrane beta strand</keyword>
<dbReference type="Gene3D" id="2.40.170.20">
    <property type="entry name" value="TonB-dependent receptor, beta-barrel domain"/>
    <property type="match status" value="1"/>
</dbReference>
<evidence type="ECO:0000256" key="2">
    <source>
        <dbReference type="ARBA" id="ARBA00022448"/>
    </source>
</evidence>
<dbReference type="SUPFAM" id="SSF56935">
    <property type="entry name" value="Porins"/>
    <property type="match status" value="1"/>
</dbReference>
<dbReference type="GO" id="GO:0009279">
    <property type="term" value="C:cell outer membrane"/>
    <property type="evidence" value="ECO:0007669"/>
    <property type="project" value="UniProtKB-SubCell"/>
</dbReference>
<dbReference type="OrthoDB" id="9768177at2"/>
<reference evidence="14 15" key="1">
    <citation type="submission" date="2019-06" db="EMBL/GenBank/DDBJ databases">
        <title>Echinicola alkalisoli sp. nov. isolated from saline soil.</title>
        <authorList>
            <person name="Sun J.-Q."/>
            <person name="Xu L."/>
        </authorList>
    </citation>
    <scope>NUCLEOTIDE SEQUENCE [LARGE SCALE GENOMIC DNA]</scope>
    <source>
        <strain evidence="14 15">LN3S3</strain>
    </source>
</reference>
<dbReference type="Pfam" id="PF00593">
    <property type="entry name" value="TonB_dep_Rec_b-barrel"/>
    <property type="match status" value="1"/>
</dbReference>
<evidence type="ECO:0000256" key="8">
    <source>
        <dbReference type="ARBA" id="ARBA00023170"/>
    </source>
</evidence>
<dbReference type="EMBL" id="CP041253">
    <property type="protein sequence ID" value="QDH81647.1"/>
    <property type="molecule type" value="Genomic_DNA"/>
</dbReference>
<dbReference type="GO" id="GO:0015344">
    <property type="term" value="F:siderophore uptake transmembrane transporter activity"/>
    <property type="evidence" value="ECO:0007669"/>
    <property type="project" value="TreeGrafter"/>
</dbReference>
<evidence type="ECO:0000256" key="1">
    <source>
        <dbReference type="ARBA" id="ARBA00004571"/>
    </source>
</evidence>
<dbReference type="InterPro" id="IPR000531">
    <property type="entry name" value="Beta-barrel_TonB"/>
</dbReference>
<evidence type="ECO:0000256" key="7">
    <source>
        <dbReference type="ARBA" id="ARBA00023136"/>
    </source>
</evidence>
<dbReference type="PROSITE" id="PS52016">
    <property type="entry name" value="TONB_DEPENDENT_REC_3"/>
    <property type="match status" value="1"/>
</dbReference>
<dbReference type="InterPro" id="IPR039426">
    <property type="entry name" value="TonB-dep_rcpt-like"/>
</dbReference>
<evidence type="ECO:0000259" key="12">
    <source>
        <dbReference type="Pfam" id="PF00593"/>
    </source>
</evidence>
<dbReference type="InterPro" id="IPR023996">
    <property type="entry name" value="TonB-dep_OMP_SusC/RagA"/>
</dbReference>
<keyword evidence="8" id="KW-0675">Receptor</keyword>
<keyword evidence="15" id="KW-1185">Reference proteome</keyword>
<comment type="similarity">
    <text evidence="10 11">Belongs to the TonB-dependent receptor family.</text>
</comment>
<keyword evidence="9 10" id="KW-0998">Cell outer membrane</keyword>
<evidence type="ECO:0000256" key="3">
    <source>
        <dbReference type="ARBA" id="ARBA00022452"/>
    </source>
</evidence>
<dbReference type="PANTHER" id="PTHR30069:SF29">
    <property type="entry name" value="HEMOGLOBIN AND HEMOGLOBIN-HAPTOGLOBIN-BINDING PROTEIN 1-RELATED"/>
    <property type="match status" value="1"/>
</dbReference>
<sequence length="1126" mass="125011">MKQTLTLNFKEIPLSRFIDEVEKSSDYRFIFKLDDVDLDHSFDLKVVEQPIETILDLALSNTGLAYKVLDYRIYLTVKDTVSPSNTGIAPIGNPVTVSGTVTDENGQALFGAIVVEKGTTNGVTTNYEGEFTLNVSSPEVTLAISYIGFLSQEIPLNGRKTLRVSLQEEVAGLDEVVVTAFGLKQDKKALGYTSQDLDPKELSQSRETNFVNGLSGKVAGVNITNSPSGIGGSSLITIRGTSSLDLSKNSPLFVVDGTPVSNGFFSPRGDGTRDVDYGNDAGEINPQNIASINVLKGPAAAALYGSRAANGAIIITTKKGDTDGLLKVSLNSSVGVETLLTMPEWQNEYGQGNNQEFTFVDGSGSGTNDGLDESWGPRLDAGLMVPQFDSPRTDGTRGGDVDVSNADIVPTPWISHPDNVRDFFQTGLVLNNGIAVSKGGKFGSFRLAYQNLDQKGIVPYTDLKRNNINLSASLDLAKGLKLNTRINYLKQDSDNRPSVSYGTENIMYLWVWYGRQINTASLKNYWQEGLEGSQQFNYNYNYHDNAYFNVYENTNTQDKDRLYGNINLSYDFLDHFTVMLRTGRDFYRDLRTKRRAFSTQRFPRGYYREDDIFYEEINTDFLVSYQNSFNGIWKVDLSVGGNRLDQQRTYNRTMADELINPGVYSFNNARSQLKVVESDQDRRVNSLYGFGRFSYDEKLFLELSARNDWSSTLPSNNNSYFYPSANLSMLLDRYLKLPEAISFAQIRTAFAAVGNDTDPYRNGQPVYNNGGTYAGYPILSESSTITNANLKPENTSSFEIGADIRFFDDALGLDIAVYKNITTNQILNVPSDIASGYSNRAINLGKVENRGVELILNARPIYKQHFKWNVTANYSSNRSKVSDLSGIDYTIVENKAFIQAREGGSISAMYGRGFQRVDDHSSPYHGQIIYDSSGAPLRTDGLEYQGDYAPDFMLGIQNQFRINNFDIGFLFDIRKGGMIVSRTKVVGSLAGQLKETLVGREEGLIGEGVVETSPGVYAPNETKVSARTYYHNYYKSDNVEASKYDASYIKLREVGIGYTLPSSISEKFSLDNVRVSLTGRNLALWTENPHFDPETLSVEGGTLNPGYEYMSLPSTRSFTVNININF</sequence>
<keyword evidence="2 10" id="KW-0813">Transport</keyword>